<proteinExistence type="predicted"/>
<dbReference type="Proteomes" id="UP000679779">
    <property type="component" value="Unassembled WGS sequence"/>
</dbReference>
<sequence length="249" mass="28568">MLRSRDDILRDITELILLHQQGKLGGEKMPEDEHPPLEPSSAASYHYFTLPMALNYQRNSYALWESAHRTFNDPDTMDVFDPAAAAAMDAEKLREKLLKHKVALQPNKQPAVWRTLCVTIMDQLDGDLRNLFRRNGNSVRRIKQHMMQHKKSFPYLGGDKIMNYWLYVMEQYTDADFPDRECITVAPDTHVLQSSAKLGILTEEEAAGPKARELAASRWEDLLQGSGLCPIDIHTPMWLWSRSKFAAQV</sequence>
<accession>A0A919XD31</accession>
<name>A0A919XD31_9BACL</name>
<gene>
    <name evidence="1" type="ORF">J2TS6_14450</name>
</gene>
<reference evidence="1" key="1">
    <citation type="submission" date="2021-03" db="EMBL/GenBank/DDBJ databases">
        <title>Antimicrobial resistance genes in bacteria isolated from Japanese honey, and their potential for conferring macrolide and lincosamide resistance in the American foulbrood pathogen Paenibacillus larvae.</title>
        <authorList>
            <person name="Okamoto M."/>
            <person name="Kumagai M."/>
            <person name="Kanamori H."/>
            <person name="Takamatsu D."/>
        </authorList>
    </citation>
    <scope>NUCLEOTIDE SEQUENCE</scope>
    <source>
        <strain evidence="1">J2TS6</strain>
    </source>
</reference>
<dbReference type="EMBL" id="BORQ01000001">
    <property type="protein sequence ID" value="GIO30304.1"/>
    <property type="molecule type" value="Genomic_DNA"/>
</dbReference>
<dbReference type="RefSeq" id="WP_160040272.1">
    <property type="nucleotide sequence ID" value="NZ_BORQ01000001.1"/>
</dbReference>
<evidence type="ECO:0000313" key="1">
    <source>
        <dbReference type="EMBL" id="GIO30304.1"/>
    </source>
</evidence>
<dbReference type="AlphaFoldDB" id="A0A919XD31"/>
<organism evidence="1 2">
    <name type="scientific">Paenibacillus albilobatus</name>
    <dbReference type="NCBI Taxonomy" id="2716884"/>
    <lineage>
        <taxon>Bacteria</taxon>
        <taxon>Bacillati</taxon>
        <taxon>Bacillota</taxon>
        <taxon>Bacilli</taxon>
        <taxon>Bacillales</taxon>
        <taxon>Paenibacillaceae</taxon>
        <taxon>Paenibacillus</taxon>
    </lineage>
</organism>
<evidence type="ECO:0000313" key="2">
    <source>
        <dbReference type="Proteomes" id="UP000679779"/>
    </source>
</evidence>
<comment type="caution">
    <text evidence="1">The sequence shown here is derived from an EMBL/GenBank/DDBJ whole genome shotgun (WGS) entry which is preliminary data.</text>
</comment>
<keyword evidence="2" id="KW-1185">Reference proteome</keyword>
<protein>
    <submittedName>
        <fullName evidence="1">Uncharacterized protein</fullName>
    </submittedName>
</protein>